<comment type="caution">
    <text evidence="2">The sequence shown here is derived from an EMBL/GenBank/DDBJ whole genome shotgun (WGS) entry which is preliminary data.</text>
</comment>
<feature type="compositionally biased region" description="Acidic residues" evidence="1">
    <location>
        <begin position="47"/>
        <end position="56"/>
    </location>
</feature>
<sequence>MGVLGEMFPRKRIHEDSDAAQGGQPWQLGPIDLDKGVVTVGPVADPEAPEETEPGTDTEPRTGTGTGPDRPS</sequence>
<reference evidence="2 3" key="1">
    <citation type="submission" date="2021-03" db="EMBL/GenBank/DDBJ databases">
        <title>Sequencing the genomes of 1000 actinobacteria strains.</title>
        <authorList>
            <person name="Klenk H.-P."/>
        </authorList>
    </citation>
    <scope>NUCLEOTIDE SEQUENCE [LARGE SCALE GENOMIC DNA]</scope>
    <source>
        <strain evidence="2 3">DSM 45256</strain>
    </source>
</reference>
<organism evidence="2 3">
    <name type="scientific">Pseudonocardia parietis</name>
    <dbReference type="NCBI Taxonomy" id="570936"/>
    <lineage>
        <taxon>Bacteria</taxon>
        <taxon>Bacillati</taxon>
        <taxon>Actinomycetota</taxon>
        <taxon>Actinomycetes</taxon>
        <taxon>Pseudonocardiales</taxon>
        <taxon>Pseudonocardiaceae</taxon>
        <taxon>Pseudonocardia</taxon>
    </lineage>
</organism>
<feature type="region of interest" description="Disordered" evidence="1">
    <location>
        <begin position="1"/>
        <end position="72"/>
    </location>
</feature>
<evidence type="ECO:0000256" key="1">
    <source>
        <dbReference type="SAM" id="MobiDB-lite"/>
    </source>
</evidence>
<evidence type="ECO:0008006" key="4">
    <source>
        <dbReference type="Google" id="ProtNLM"/>
    </source>
</evidence>
<dbReference type="RefSeq" id="WP_210025805.1">
    <property type="nucleotide sequence ID" value="NZ_JAGINU010000001.1"/>
</dbReference>
<evidence type="ECO:0000313" key="3">
    <source>
        <dbReference type="Proteomes" id="UP001519295"/>
    </source>
</evidence>
<dbReference type="EMBL" id="JAGINU010000001">
    <property type="protein sequence ID" value="MBP2365927.1"/>
    <property type="molecule type" value="Genomic_DNA"/>
</dbReference>
<gene>
    <name evidence="2" type="ORF">JOF36_001623</name>
</gene>
<keyword evidence="3" id="KW-1185">Reference proteome</keyword>
<proteinExistence type="predicted"/>
<accession>A0ABS4VPS8</accession>
<feature type="compositionally biased region" description="Low complexity" evidence="1">
    <location>
        <begin position="57"/>
        <end position="72"/>
    </location>
</feature>
<dbReference type="Proteomes" id="UP001519295">
    <property type="component" value="Unassembled WGS sequence"/>
</dbReference>
<evidence type="ECO:0000313" key="2">
    <source>
        <dbReference type="EMBL" id="MBP2365927.1"/>
    </source>
</evidence>
<name>A0ABS4VPS8_9PSEU</name>
<protein>
    <recommendedName>
        <fullName evidence="4">ATP-grasp target RiPP</fullName>
    </recommendedName>
</protein>